<protein>
    <submittedName>
        <fullName evidence="1">Uncharacterized protein</fullName>
    </submittedName>
</protein>
<reference evidence="1" key="1">
    <citation type="journal article" date="2015" name="Nature">
        <title>Complex archaea that bridge the gap between prokaryotes and eukaryotes.</title>
        <authorList>
            <person name="Spang A."/>
            <person name="Saw J.H."/>
            <person name="Jorgensen S.L."/>
            <person name="Zaremba-Niedzwiedzka K."/>
            <person name="Martijn J."/>
            <person name="Lind A.E."/>
            <person name="van Eijk R."/>
            <person name="Schleper C."/>
            <person name="Guy L."/>
            <person name="Ettema T.J."/>
        </authorList>
    </citation>
    <scope>NUCLEOTIDE SEQUENCE</scope>
</reference>
<proteinExistence type="predicted"/>
<accession>A0A0F9I1R9</accession>
<comment type="caution">
    <text evidence="1">The sequence shown here is derived from an EMBL/GenBank/DDBJ whole genome shotgun (WGS) entry which is preliminary data.</text>
</comment>
<name>A0A0F9I1R9_9ZZZZ</name>
<gene>
    <name evidence="1" type="ORF">LCGC14_1996120</name>
</gene>
<organism evidence="1">
    <name type="scientific">marine sediment metagenome</name>
    <dbReference type="NCBI Taxonomy" id="412755"/>
    <lineage>
        <taxon>unclassified sequences</taxon>
        <taxon>metagenomes</taxon>
        <taxon>ecological metagenomes</taxon>
    </lineage>
</organism>
<dbReference type="EMBL" id="LAZR01022601">
    <property type="protein sequence ID" value="KKL81297.1"/>
    <property type="molecule type" value="Genomic_DNA"/>
</dbReference>
<evidence type="ECO:0000313" key="1">
    <source>
        <dbReference type="EMBL" id="KKL81297.1"/>
    </source>
</evidence>
<dbReference type="AlphaFoldDB" id="A0A0F9I1R9"/>
<sequence>MSIIKGKQRLQMACIGYRVIQDDVLQRAKGRSRTALRTMGRAVNVTVTGV</sequence>